<evidence type="ECO:0000256" key="10">
    <source>
        <dbReference type="ARBA" id="ARBA00022960"/>
    </source>
</evidence>
<evidence type="ECO:0000256" key="11">
    <source>
        <dbReference type="ARBA" id="ARBA00022984"/>
    </source>
</evidence>
<dbReference type="RefSeq" id="WP_267848928.1">
    <property type="nucleotide sequence ID" value="NZ_JAPMXC010000010.1"/>
</dbReference>
<dbReference type="InterPro" id="IPR011127">
    <property type="entry name" value="Dala_Dala_lig_N"/>
</dbReference>
<comment type="catalytic activity">
    <reaction evidence="14 15">
        <text>2 D-alanine + ATP = D-alanyl-D-alanine + ADP + phosphate + H(+)</text>
        <dbReference type="Rhea" id="RHEA:11224"/>
        <dbReference type="ChEBI" id="CHEBI:15378"/>
        <dbReference type="ChEBI" id="CHEBI:30616"/>
        <dbReference type="ChEBI" id="CHEBI:43474"/>
        <dbReference type="ChEBI" id="CHEBI:57416"/>
        <dbReference type="ChEBI" id="CHEBI:57822"/>
        <dbReference type="ChEBI" id="CHEBI:456216"/>
        <dbReference type="EC" id="6.3.2.4"/>
    </reaction>
</comment>
<keyword evidence="8 16" id="KW-0067">ATP-binding</keyword>
<dbReference type="Pfam" id="PF01820">
    <property type="entry name" value="Dala_Dala_lig_N"/>
    <property type="match status" value="1"/>
</dbReference>
<evidence type="ECO:0000256" key="15">
    <source>
        <dbReference type="HAMAP-Rule" id="MF_00047"/>
    </source>
</evidence>
<comment type="caution">
    <text evidence="18">The sequence shown here is derived from an EMBL/GenBank/DDBJ whole genome shotgun (WGS) entry which is preliminary data.</text>
</comment>
<dbReference type="HAMAP" id="MF_00047">
    <property type="entry name" value="Dala_Dala_lig"/>
    <property type="match status" value="1"/>
</dbReference>
<reference evidence="18" key="1">
    <citation type="submission" date="2022-11" db="EMBL/GenBank/DDBJ databases">
        <title>Robbsia betulipollinis sp. nov., isolated from pollen of birch (Betula pendula).</title>
        <authorList>
            <person name="Shi H."/>
            <person name="Ambika Manirajan B."/>
            <person name="Ratering S."/>
            <person name="Geissler-Plaum R."/>
            <person name="Schnell S."/>
        </authorList>
    </citation>
    <scope>NUCLEOTIDE SEQUENCE</scope>
    <source>
        <strain evidence="18">Bb-Pol-6</strain>
    </source>
</reference>
<keyword evidence="6" id="KW-0479">Metal-binding</keyword>
<dbReference type="EC" id="6.3.2.4" evidence="15"/>
<accession>A0ABT3ZT29</accession>
<keyword evidence="9" id="KW-0460">Magnesium</keyword>
<evidence type="ECO:0000256" key="14">
    <source>
        <dbReference type="ARBA" id="ARBA00047614"/>
    </source>
</evidence>
<dbReference type="InterPro" id="IPR011761">
    <property type="entry name" value="ATP-grasp"/>
</dbReference>
<dbReference type="InterPro" id="IPR011095">
    <property type="entry name" value="Dala_Dala_lig_C"/>
</dbReference>
<dbReference type="NCBIfam" id="NF002528">
    <property type="entry name" value="PRK01966.1-4"/>
    <property type="match status" value="1"/>
</dbReference>
<dbReference type="InterPro" id="IPR005905">
    <property type="entry name" value="D_ala_D_ala"/>
</dbReference>
<keyword evidence="5 15" id="KW-0436">Ligase</keyword>
<dbReference type="Gene3D" id="3.30.470.20">
    <property type="entry name" value="ATP-grasp fold, B domain"/>
    <property type="match status" value="1"/>
</dbReference>
<keyword evidence="11 15" id="KW-0573">Peptidoglycan synthesis</keyword>
<evidence type="ECO:0000313" key="18">
    <source>
        <dbReference type="EMBL" id="MCY0389028.1"/>
    </source>
</evidence>
<dbReference type="PANTHER" id="PTHR23132">
    <property type="entry name" value="D-ALANINE--D-ALANINE LIGASE"/>
    <property type="match status" value="1"/>
</dbReference>
<evidence type="ECO:0000256" key="6">
    <source>
        <dbReference type="ARBA" id="ARBA00022723"/>
    </source>
</evidence>
<dbReference type="NCBIfam" id="TIGR01205">
    <property type="entry name" value="D_ala_D_alaTIGR"/>
    <property type="match status" value="1"/>
</dbReference>
<dbReference type="EMBL" id="JAPMXC010000010">
    <property type="protein sequence ID" value="MCY0389028.1"/>
    <property type="molecule type" value="Genomic_DNA"/>
</dbReference>
<comment type="subcellular location">
    <subcellularLocation>
        <location evidence="15">Cytoplasm</location>
    </subcellularLocation>
</comment>
<protein>
    <recommendedName>
        <fullName evidence="15">D-alanine--D-alanine ligase</fullName>
        <ecNumber evidence="15">6.3.2.4</ecNumber>
    </recommendedName>
    <alternativeName>
        <fullName evidence="15">D-Ala-D-Ala ligase</fullName>
    </alternativeName>
    <alternativeName>
        <fullName evidence="15">D-alanylalanine synthetase</fullName>
    </alternativeName>
</protein>
<keyword evidence="15" id="KW-0963">Cytoplasm</keyword>
<evidence type="ECO:0000256" key="9">
    <source>
        <dbReference type="ARBA" id="ARBA00022842"/>
    </source>
</evidence>
<organism evidence="18 19">
    <name type="scientific">Robbsia betulipollinis</name>
    <dbReference type="NCBI Taxonomy" id="2981849"/>
    <lineage>
        <taxon>Bacteria</taxon>
        <taxon>Pseudomonadati</taxon>
        <taxon>Pseudomonadota</taxon>
        <taxon>Betaproteobacteria</taxon>
        <taxon>Burkholderiales</taxon>
        <taxon>Burkholderiaceae</taxon>
        <taxon>Robbsia</taxon>
    </lineage>
</organism>
<evidence type="ECO:0000256" key="3">
    <source>
        <dbReference type="ARBA" id="ARBA00003921"/>
    </source>
</evidence>
<keyword evidence="7 16" id="KW-0547">Nucleotide-binding</keyword>
<keyword evidence="19" id="KW-1185">Reference proteome</keyword>
<dbReference type="InterPro" id="IPR000291">
    <property type="entry name" value="D-Ala_lig_Van_CS"/>
</dbReference>
<dbReference type="Gene3D" id="3.30.1490.20">
    <property type="entry name" value="ATP-grasp fold, A domain"/>
    <property type="match status" value="1"/>
</dbReference>
<dbReference type="PIRSF" id="PIRSF039102">
    <property type="entry name" value="Ddl/VanB"/>
    <property type="match status" value="1"/>
</dbReference>
<evidence type="ECO:0000256" key="8">
    <source>
        <dbReference type="ARBA" id="ARBA00022840"/>
    </source>
</evidence>
<dbReference type="Proteomes" id="UP001082899">
    <property type="component" value="Unassembled WGS sequence"/>
</dbReference>
<comment type="similarity">
    <text evidence="4 15">Belongs to the D-alanine--D-alanine ligase family.</text>
</comment>
<evidence type="ECO:0000313" key="19">
    <source>
        <dbReference type="Proteomes" id="UP001082899"/>
    </source>
</evidence>
<keyword evidence="12" id="KW-0464">Manganese</keyword>
<keyword evidence="13 15" id="KW-0961">Cell wall biogenesis/degradation</keyword>
<evidence type="ECO:0000256" key="12">
    <source>
        <dbReference type="ARBA" id="ARBA00023211"/>
    </source>
</evidence>
<dbReference type="InterPro" id="IPR016185">
    <property type="entry name" value="PreATP-grasp_dom_sf"/>
</dbReference>
<dbReference type="SUPFAM" id="SSF52440">
    <property type="entry name" value="PreATP-grasp domain"/>
    <property type="match status" value="1"/>
</dbReference>
<comment type="function">
    <text evidence="3 15">Cell wall formation.</text>
</comment>
<dbReference type="Pfam" id="PF07478">
    <property type="entry name" value="Dala_Dala_lig_C"/>
    <property type="match status" value="1"/>
</dbReference>
<dbReference type="GO" id="GO:0008716">
    <property type="term" value="F:D-alanine-D-alanine ligase activity"/>
    <property type="evidence" value="ECO:0007669"/>
    <property type="project" value="UniProtKB-EC"/>
</dbReference>
<dbReference type="PROSITE" id="PS00844">
    <property type="entry name" value="DALA_DALA_LIGASE_2"/>
    <property type="match status" value="1"/>
</dbReference>
<dbReference type="SUPFAM" id="SSF56059">
    <property type="entry name" value="Glutathione synthetase ATP-binding domain-like"/>
    <property type="match status" value="1"/>
</dbReference>
<evidence type="ECO:0000256" key="1">
    <source>
        <dbReference type="ARBA" id="ARBA00001936"/>
    </source>
</evidence>
<evidence type="ECO:0000259" key="17">
    <source>
        <dbReference type="PROSITE" id="PS50975"/>
    </source>
</evidence>
<evidence type="ECO:0000256" key="5">
    <source>
        <dbReference type="ARBA" id="ARBA00022598"/>
    </source>
</evidence>
<dbReference type="Gene3D" id="3.40.50.20">
    <property type="match status" value="1"/>
</dbReference>
<comment type="cofactor">
    <cofactor evidence="2">
        <name>Mg(2+)</name>
        <dbReference type="ChEBI" id="CHEBI:18420"/>
    </cofactor>
</comment>
<evidence type="ECO:0000256" key="2">
    <source>
        <dbReference type="ARBA" id="ARBA00001946"/>
    </source>
</evidence>
<dbReference type="NCBIfam" id="NF002525">
    <property type="entry name" value="PRK01966.1-1"/>
    <property type="match status" value="1"/>
</dbReference>
<dbReference type="PROSITE" id="PS50975">
    <property type="entry name" value="ATP_GRASP"/>
    <property type="match status" value="1"/>
</dbReference>
<feature type="domain" description="ATP-grasp" evidence="17">
    <location>
        <begin position="148"/>
        <end position="351"/>
    </location>
</feature>
<dbReference type="PROSITE" id="PS00843">
    <property type="entry name" value="DALA_DALA_LIGASE_1"/>
    <property type="match status" value="1"/>
</dbReference>
<name>A0ABT3ZT29_9BURK</name>
<evidence type="ECO:0000256" key="16">
    <source>
        <dbReference type="PROSITE-ProRule" id="PRU00409"/>
    </source>
</evidence>
<evidence type="ECO:0000256" key="13">
    <source>
        <dbReference type="ARBA" id="ARBA00023316"/>
    </source>
</evidence>
<gene>
    <name evidence="18" type="primary">ddlA</name>
    <name evidence="15" type="synonym">ddl</name>
    <name evidence="18" type="ORF">OVY01_17895</name>
</gene>
<comment type="cofactor">
    <cofactor evidence="1">
        <name>Mn(2+)</name>
        <dbReference type="ChEBI" id="CHEBI:29035"/>
    </cofactor>
</comment>
<dbReference type="InterPro" id="IPR013815">
    <property type="entry name" value="ATP_grasp_subdomain_1"/>
</dbReference>
<evidence type="ECO:0000256" key="4">
    <source>
        <dbReference type="ARBA" id="ARBA00010871"/>
    </source>
</evidence>
<dbReference type="PANTHER" id="PTHR23132:SF25">
    <property type="entry name" value="D-ALANINE--D-ALANINE LIGASE A"/>
    <property type="match status" value="1"/>
</dbReference>
<dbReference type="NCBIfam" id="NF002378">
    <property type="entry name" value="PRK01372.1"/>
    <property type="match status" value="1"/>
</dbReference>
<evidence type="ECO:0000256" key="7">
    <source>
        <dbReference type="ARBA" id="ARBA00022741"/>
    </source>
</evidence>
<comment type="pathway">
    <text evidence="15">Cell wall biogenesis; peptidoglycan biosynthesis.</text>
</comment>
<sequence>MPPAKKLRLAVIFGGRSTEHEVSLQSARNIVAALDTDRFDPVLIGIDKTGVWHLSDASNYLLHGADPALIALNRSNREIAVTPGKAQEQWLERRTGEILQQIDVVFPIVHGPLGEDGSLQGLLKMAGVPFVGSDVLGSAVCMDKDVTKRLLRDAGLPVTPYVTLTRRTAAGLSFDDIVAKLGSPLFVKPANLGSSVGVSKVGTANEYAQALETGFAFDHKILVESAVVGREIECAVMGNEAPVASACGEIVLGSDFYSYDSKYIDAEAAQVVAPAVIDAPTSERIRAAAVAAFQVLECRGLARVDFFLRPDGAILINEVNTLPGFTQISMFPKLWQAAGMTYPELVTRLIDLAIERHREDAALKRSR</sequence>
<keyword evidence="10 15" id="KW-0133">Cell shape</keyword>
<proteinExistence type="inferred from homology"/>